<accession>A0A8T1VGY5</accession>
<gene>
    <name evidence="3" type="ORF">PHYPSEUDO_009723</name>
</gene>
<comment type="caution">
    <text evidence="3">The sequence shown here is derived from an EMBL/GenBank/DDBJ whole genome shotgun (WGS) entry which is preliminary data.</text>
</comment>
<dbReference type="InterPro" id="IPR001202">
    <property type="entry name" value="WW_dom"/>
</dbReference>
<dbReference type="PROSITE" id="PS50020">
    <property type="entry name" value="WW_DOMAIN_2"/>
    <property type="match status" value="1"/>
</dbReference>
<dbReference type="OrthoDB" id="77004at2759"/>
<feature type="region of interest" description="Disordered" evidence="1">
    <location>
        <begin position="221"/>
        <end position="246"/>
    </location>
</feature>
<proteinExistence type="predicted"/>
<dbReference type="EMBL" id="JAGDFM010000401">
    <property type="protein sequence ID" value="KAG7378724.1"/>
    <property type="molecule type" value="Genomic_DNA"/>
</dbReference>
<organism evidence="3 4">
    <name type="scientific">Phytophthora pseudosyringae</name>
    <dbReference type="NCBI Taxonomy" id="221518"/>
    <lineage>
        <taxon>Eukaryota</taxon>
        <taxon>Sar</taxon>
        <taxon>Stramenopiles</taxon>
        <taxon>Oomycota</taxon>
        <taxon>Peronosporomycetes</taxon>
        <taxon>Peronosporales</taxon>
        <taxon>Peronosporaceae</taxon>
        <taxon>Phytophthora</taxon>
    </lineage>
</organism>
<feature type="domain" description="WW" evidence="2">
    <location>
        <begin position="579"/>
        <end position="607"/>
    </location>
</feature>
<name>A0A8T1VGY5_9STRA</name>
<dbReference type="Proteomes" id="UP000694044">
    <property type="component" value="Unassembled WGS sequence"/>
</dbReference>
<protein>
    <recommendedName>
        <fullName evidence="2">WW domain-containing protein</fullName>
    </recommendedName>
</protein>
<dbReference type="PROSITE" id="PS01159">
    <property type="entry name" value="WW_DOMAIN_1"/>
    <property type="match status" value="1"/>
</dbReference>
<keyword evidence="4" id="KW-1185">Reference proteome</keyword>
<feature type="region of interest" description="Disordered" evidence="1">
    <location>
        <begin position="407"/>
        <end position="438"/>
    </location>
</feature>
<dbReference type="CDD" id="cd00201">
    <property type="entry name" value="WW"/>
    <property type="match status" value="1"/>
</dbReference>
<evidence type="ECO:0000313" key="4">
    <source>
        <dbReference type="Proteomes" id="UP000694044"/>
    </source>
</evidence>
<sequence>MEKHDVKLLLALALRYLVLALQHLVRLVQKGIVLIRHYSDGVARSPMVLKLNAWVGRFAKRPWFRKCRDVLYRCAAFIVGSSYMDEHITFTARVLVKNDAYRDRLLVAEIEDLVALCDALRLTLPQRKAYFQCFLHVDFMRRSSVSRAELLRYCSLRSTPLTSFLLPNAEEASHRETARNRWDIMQLMVGCFSVCTADIAEDSRGLYCLWTKLIRRAVAESVRPQETEADESDNEESTQGENGKEEMIDQDEGVGMGEHNKVVDGGKLPSTPSICQQIHQCLAFFIGVPDPVERSLLALLEELYGNERFGEQQKNDDLVSPGTGFQDIHGRVLRTRILGVKTWECLQRRRTQLQPHFPIGGTFLSVADIVAASQVQLQQKTNRDYQILTPTSEQHIVDSSLSIALLGGGGGSRSDDSVSSNKSTPRKVVPSTGSELAPSDVKASSYALELPSSLNLTFAQCSSSEGAWRVSANHALASVYIQCLVKENSTASNEALQAEFEQVSKQIFAGELDTEKSEQIRHRLVKVYGYRFAHSLLAKSNVKEQNCASKTPPDERRAKQRYAKAWSGSGLVEDELIYWKEFEDPVAERPFYYNIRTGESRWDMPVTFVGKKKVRRRRKLKSNDAHAHK</sequence>
<feature type="compositionally biased region" description="Acidic residues" evidence="1">
    <location>
        <begin position="227"/>
        <end position="238"/>
    </location>
</feature>
<reference evidence="3" key="1">
    <citation type="submission" date="2021-02" db="EMBL/GenBank/DDBJ databases">
        <authorList>
            <person name="Palmer J.M."/>
        </authorList>
    </citation>
    <scope>NUCLEOTIDE SEQUENCE</scope>
    <source>
        <strain evidence="3">SCRP734</strain>
    </source>
</reference>
<evidence type="ECO:0000259" key="2">
    <source>
        <dbReference type="PROSITE" id="PS50020"/>
    </source>
</evidence>
<evidence type="ECO:0000313" key="3">
    <source>
        <dbReference type="EMBL" id="KAG7378724.1"/>
    </source>
</evidence>
<dbReference type="AlphaFoldDB" id="A0A8T1VGY5"/>
<evidence type="ECO:0000256" key="1">
    <source>
        <dbReference type="SAM" id="MobiDB-lite"/>
    </source>
</evidence>